<keyword evidence="6" id="KW-0479">Metal-binding</keyword>
<feature type="binding site" evidence="6">
    <location>
        <position position="599"/>
    </location>
    <ligand>
        <name>ATP</name>
        <dbReference type="ChEBI" id="CHEBI:30616"/>
    </ligand>
</feature>
<feature type="domain" description="Polyphosphate kinase middle" evidence="8">
    <location>
        <begin position="125"/>
        <end position="310"/>
    </location>
</feature>
<dbReference type="PIRSF" id="PIRSF015589">
    <property type="entry name" value="PP_kinase"/>
    <property type="match status" value="1"/>
</dbReference>
<feature type="domain" description="Polyphosphate kinase N-terminal" evidence="9">
    <location>
        <begin position="9"/>
        <end position="114"/>
    </location>
</feature>
<dbReference type="AlphaFoldDB" id="A0A1G6T203"/>
<dbReference type="PANTHER" id="PTHR30218">
    <property type="entry name" value="POLYPHOSPHATE KINASE"/>
    <property type="match status" value="1"/>
</dbReference>
<accession>A0A1G6T203</accession>
<keyword evidence="1 6" id="KW-0597">Phosphoprotein</keyword>
<dbReference type="SUPFAM" id="SSF143724">
    <property type="entry name" value="PHP14-like"/>
    <property type="match status" value="1"/>
</dbReference>
<protein>
    <recommendedName>
        <fullName evidence="6 7">Polyphosphate kinase</fullName>
        <ecNumber evidence="6 7">2.7.4.1</ecNumber>
    </recommendedName>
    <alternativeName>
        <fullName evidence="6">ATP-polyphosphate phosphotransferase</fullName>
    </alternativeName>
    <alternativeName>
        <fullName evidence="6">Polyphosphoric acid kinase</fullName>
    </alternativeName>
</protein>
<organism evidence="12 13">
    <name type="scientific">Halanaerobium congolense</name>
    <dbReference type="NCBI Taxonomy" id="54121"/>
    <lineage>
        <taxon>Bacteria</taxon>
        <taxon>Bacillati</taxon>
        <taxon>Bacillota</taxon>
        <taxon>Clostridia</taxon>
        <taxon>Halanaerobiales</taxon>
        <taxon>Halanaerobiaceae</taxon>
        <taxon>Halanaerobium</taxon>
    </lineage>
</organism>
<evidence type="ECO:0000256" key="2">
    <source>
        <dbReference type="ARBA" id="ARBA00022679"/>
    </source>
</evidence>
<dbReference type="NCBIfam" id="NF003918">
    <property type="entry name" value="PRK05443.1-2"/>
    <property type="match status" value="1"/>
</dbReference>
<feature type="domain" description="Polyphosphate kinase C-terminal" evidence="11">
    <location>
        <begin position="338"/>
        <end position="503"/>
    </location>
</feature>
<evidence type="ECO:0000256" key="3">
    <source>
        <dbReference type="ARBA" id="ARBA00022741"/>
    </source>
</evidence>
<dbReference type="Gene3D" id="1.20.58.310">
    <property type="entry name" value="Polyphosphate kinase N-terminal domain"/>
    <property type="match status" value="1"/>
</dbReference>
<dbReference type="Pfam" id="PF02503">
    <property type="entry name" value="PP_kinase"/>
    <property type="match status" value="1"/>
</dbReference>
<evidence type="ECO:0000259" key="10">
    <source>
        <dbReference type="Pfam" id="PF13090"/>
    </source>
</evidence>
<dbReference type="Gene3D" id="3.30.870.10">
    <property type="entry name" value="Endonuclease Chain A"/>
    <property type="match status" value="2"/>
</dbReference>
<dbReference type="CDD" id="cd09165">
    <property type="entry name" value="PLDc_PaPPK1_C1_like"/>
    <property type="match status" value="1"/>
</dbReference>
<dbReference type="SUPFAM" id="SSF56024">
    <property type="entry name" value="Phospholipase D/nuclease"/>
    <property type="match status" value="2"/>
</dbReference>
<dbReference type="NCBIfam" id="TIGR03705">
    <property type="entry name" value="poly_P_kin"/>
    <property type="match status" value="1"/>
</dbReference>
<dbReference type="EMBL" id="FMYT01000036">
    <property type="protein sequence ID" value="SDD22993.1"/>
    <property type="molecule type" value="Genomic_DNA"/>
</dbReference>
<feature type="active site" description="Phosphohistidine intermediate" evidence="6">
    <location>
        <position position="442"/>
    </location>
</feature>
<dbReference type="GO" id="GO:0005524">
    <property type="term" value="F:ATP binding"/>
    <property type="evidence" value="ECO:0007669"/>
    <property type="project" value="UniProtKB-KW"/>
</dbReference>
<gene>
    <name evidence="6" type="primary">ppk</name>
    <name evidence="12" type="ORF">SAMN04488597_1364</name>
</gene>
<dbReference type="InterPro" id="IPR036830">
    <property type="entry name" value="PP_kinase_middle_dom_sf"/>
</dbReference>
<evidence type="ECO:0000313" key="12">
    <source>
        <dbReference type="EMBL" id="SDD22993.1"/>
    </source>
</evidence>
<dbReference type="Proteomes" id="UP000324896">
    <property type="component" value="Unassembled WGS sequence"/>
</dbReference>
<dbReference type="InterPro" id="IPR025200">
    <property type="entry name" value="PPK_C_dom2"/>
</dbReference>
<dbReference type="NCBIfam" id="NF003917">
    <property type="entry name" value="PRK05443.1-1"/>
    <property type="match status" value="1"/>
</dbReference>
<evidence type="ECO:0000259" key="9">
    <source>
        <dbReference type="Pfam" id="PF13089"/>
    </source>
</evidence>
<comment type="PTM">
    <text evidence="6 7">An intermediate of this reaction is the autophosphorylated ppk in which a phosphate is covalently linked to a histidine residue through a N-P bond.</text>
</comment>
<dbReference type="SUPFAM" id="SSF140356">
    <property type="entry name" value="PPK N-terminal domain-like"/>
    <property type="match status" value="1"/>
</dbReference>
<dbReference type="Gene3D" id="3.30.1840.10">
    <property type="entry name" value="Polyphosphate kinase middle domain"/>
    <property type="match status" value="1"/>
</dbReference>
<dbReference type="GO" id="GO:0046872">
    <property type="term" value="F:metal ion binding"/>
    <property type="evidence" value="ECO:0007669"/>
    <property type="project" value="UniProtKB-KW"/>
</dbReference>
<keyword evidence="2 6" id="KW-0808">Transferase</keyword>
<keyword evidence="5 6" id="KW-0067">ATP-binding</keyword>
<proteinExistence type="inferred from homology"/>
<evidence type="ECO:0000256" key="5">
    <source>
        <dbReference type="ARBA" id="ARBA00022840"/>
    </source>
</evidence>
<comment type="cofactor">
    <cofactor evidence="6">
        <name>Mg(2+)</name>
        <dbReference type="ChEBI" id="CHEBI:18420"/>
    </cofactor>
</comment>
<dbReference type="Pfam" id="PF13089">
    <property type="entry name" value="PP_kinase_N"/>
    <property type="match status" value="1"/>
</dbReference>
<comment type="function">
    <text evidence="6 7">Catalyzes the reversible transfer of the terminal phosphate of ATP to form a long-chain polyphosphate (polyP).</text>
</comment>
<evidence type="ECO:0000256" key="6">
    <source>
        <dbReference type="HAMAP-Rule" id="MF_00347"/>
    </source>
</evidence>
<dbReference type="NCBIfam" id="NF003921">
    <property type="entry name" value="PRK05443.2-2"/>
    <property type="match status" value="1"/>
</dbReference>
<feature type="binding site" evidence="6">
    <location>
        <position position="571"/>
    </location>
    <ligand>
        <name>ATP</name>
        <dbReference type="ChEBI" id="CHEBI:30616"/>
    </ligand>
</feature>
<dbReference type="PANTHER" id="PTHR30218:SF0">
    <property type="entry name" value="POLYPHOSPHATE KINASE"/>
    <property type="match status" value="1"/>
</dbReference>
<dbReference type="InterPro" id="IPR024953">
    <property type="entry name" value="PP_kinase_middle"/>
</dbReference>
<feature type="binding site" evidence="6">
    <location>
        <position position="382"/>
    </location>
    <ligand>
        <name>Mg(2+)</name>
        <dbReference type="ChEBI" id="CHEBI:18420"/>
    </ligand>
</feature>
<comment type="catalytic activity">
    <reaction evidence="6 7">
        <text>[phosphate](n) + ATP = [phosphate](n+1) + ADP</text>
        <dbReference type="Rhea" id="RHEA:19573"/>
        <dbReference type="Rhea" id="RHEA-COMP:9859"/>
        <dbReference type="Rhea" id="RHEA-COMP:14280"/>
        <dbReference type="ChEBI" id="CHEBI:16838"/>
        <dbReference type="ChEBI" id="CHEBI:30616"/>
        <dbReference type="ChEBI" id="CHEBI:456216"/>
        <dbReference type="EC" id="2.7.4.1"/>
    </reaction>
</comment>
<dbReference type="RefSeq" id="WP_149796967.1">
    <property type="nucleotide sequence ID" value="NZ_FMYT01000036.1"/>
</dbReference>
<evidence type="ECO:0000259" key="11">
    <source>
        <dbReference type="Pfam" id="PF17941"/>
    </source>
</evidence>
<keyword evidence="3 6" id="KW-0547">Nucleotide-binding</keyword>
<dbReference type="HAMAP" id="MF_00347">
    <property type="entry name" value="Polyphosphate_kinase"/>
    <property type="match status" value="1"/>
</dbReference>
<dbReference type="GO" id="GO:0009358">
    <property type="term" value="C:polyphosphate kinase complex"/>
    <property type="evidence" value="ECO:0007669"/>
    <property type="project" value="InterPro"/>
</dbReference>
<evidence type="ECO:0000256" key="7">
    <source>
        <dbReference type="RuleBase" id="RU003800"/>
    </source>
</evidence>
<dbReference type="InterPro" id="IPR025198">
    <property type="entry name" value="PPK_N_dom"/>
</dbReference>
<evidence type="ECO:0000256" key="1">
    <source>
        <dbReference type="ARBA" id="ARBA00022553"/>
    </source>
</evidence>
<sequence>MNFDDPQFYFNKQLSWLKFNIRVLEEANSDEEETPLLEKLKYLAITATNLDEFFMVRVSRIKDDIESGFNEADKSGYRPKELFNEISKTIHKIYNNQYKYFNKTIKKLETEKVYFKKYSELKNKEKEYAKKYFNEIILPVLTPVAIDPSHPFPLISNKSLNLGILLQKNEDENVFSNIKEKQIFSVVEVPSNLQRFIKLPSSGKKNVFIYLEDIIKANLDQLFSGNQIVAVDTFRITRNAEVILDEESKNLLSEMKRYVKRRRWGFVVRLEINSNYNNYILNFLKDKLNLEQDDIYKVNGPVNPGSFMDFASKLDNHEHLKFKKIIPQPNPKIYNADDIFELLKEEDVILHHPFESFDPVIEIVKKAAADSKVLAIKQSLYRVSGNSPLIKHLTTAAENGKQVTVLVELKARFDEEQNIAWAKKLEEAGCHVIYGIKGLKVHAKALLIVRAEKEGIKRYVHMSSGNYNDKTAELYTDMALMTSKDNFASDIAGLFNLLTGYSKPPEWKLLSVAPLDLRDDFLKLIEGEINNAKNSLEAKIIAKMNSLVDSKIIKKLYQASQAGVKIELIVRGICCLVPGIKGVSENITVRSIIGKLLEHSRIFYFYNNNQPLVFLSSADWRPRNLDRRVEISFPIEDPEKKEKVINVLKTVLNDSQKAHLLQSNGEYKKIDDGNNYESQLELFEMAKTSFQKEVLNKQFKVPQDYIF</sequence>
<dbReference type="EC" id="2.7.4.1" evidence="6 7"/>
<dbReference type="InterPro" id="IPR036832">
    <property type="entry name" value="PPK_N_dom_sf"/>
</dbReference>
<evidence type="ECO:0000259" key="8">
    <source>
        <dbReference type="Pfam" id="PF02503"/>
    </source>
</evidence>
<feature type="binding site" evidence="6">
    <location>
        <position position="412"/>
    </location>
    <ligand>
        <name>Mg(2+)</name>
        <dbReference type="ChEBI" id="CHEBI:18420"/>
    </ligand>
</feature>
<comment type="similarity">
    <text evidence="6 7">Belongs to the polyphosphate kinase 1 (PPK1) family.</text>
</comment>
<feature type="binding site" evidence="6">
    <location>
        <position position="49"/>
    </location>
    <ligand>
        <name>ATP</name>
        <dbReference type="ChEBI" id="CHEBI:30616"/>
    </ligand>
</feature>
<evidence type="ECO:0000313" key="13">
    <source>
        <dbReference type="Proteomes" id="UP000324896"/>
    </source>
</evidence>
<dbReference type="InterPro" id="IPR003414">
    <property type="entry name" value="PP_kinase"/>
</dbReference>
<feature type="binding site" evidence="6">
    <location>
        <position position="475"/>
    </location>
    <ligand>
        <name>ATP</name>
        <dbReference type="ChEBI" id="CHEBI:30616"/>
    </ligand>
</feature>
<dbReference type="GO" id="GO:0008976">
    <property type="term" value="F:polyphosphate kinase activity"/>
    <property type="evidence" value="ECO:0007669"/>
    <property type="project" value="UniProtKB-UniRule"/>
</dbReference>
<dbReference type="Pfam" id="PF13090">
    <property type="entry name" value="PP_kinase_C"/>
    <property type="match status" value="1"/>
</dbReference>
<feature type="domain" description="Polyphosphate kinase C-terminal" evidence="10">
    <location>
        <begin position="510"/>
        <end position="674"/>
    </location>
</feature>
<dbReference type="GO" id="GO:0006799">
    <property type="term" value="P:polyphosphate biosynthetic process"/>
    <property type="evidence" value="ECO:0007669"/>
    <property type="project" value="UniProtKB-UniRule"/>
</dbReference>
<dbReference type="Pfam" id="PF17941">
    <property type="entry name" value="PP_kinase_C_1"/>
    <property type="match status" value="1"/>
</dbReference>
<name>A0A1G6T203_9FIRM</name>
<keyword evidence="6" id="KW-0460">Magnesium</keyword>
<dbReference type="CDD" id="cd09168">
    <property type="entry name" value="PLDc_PaPPK1_C2_like"/>
    <property type="match status" value="1"/>
</dbReference>
<evidence type="ECO:0000256" key="4">
    <source>
        <dbReference type="ARBA" id="ARBA00022777"/>
    </source>
</evidence>
<dbReference type="InterPro" id="IPR041108">
    <property type="entry name" value="PP_kinase_C_1"/>
</dbReference>
<reference evidence="12 13" key="1">
    <citation type="submission" date="2016-10" db="EMBL/GenBank/DDBJ databases">
        <authorList>
            <person name="Varghese N."/>
            <person name="Submissions S."/>
        </authorList>
    </citation>
    <scope>NUCLEOTIDE SEQUENCE [LARGE SCALE GENOMIC DNA]</scope>
    <source>
        <strain evidence="12 13">WG10</strain>
    </source>
</reference>
<keyword evidence="4 6" id="KW-0418">Kinase</keyword>